<proteinExistence type="predicted"/>
<dbReference type="EMBL" id="JAAGLQ010000175">
    <property type="protein sequence ID" value="NEA15604.1"/>
    <property type="molecule type" value="Genomic_DNA"/>
</dbReference>
<dbReference type="Proteomes" id="UP000471293">
    <property type="component" value="Unassembled WGS sequence"/>
</dbReference>
<protein>
    <submittedName>
        <fullName evidence="1">Uncharacterized protein</fullName>
    </submittedName>
</protein>
<gene>
    <name evidence="1" type="ORF">G3I29_08670</name>
</gene>
<accession>A0A6N9TVS0</accession>
<sequence length="54" mass="5678">MKAEMYSARNQVDPASTAEDRMTVLNDVSRALAQEAGCASEAKLPARLPAPTSG</sequence>
<evidence type="ECO:0000313" key="2">
    <source>
        <dbReference type="Proteomes" id="UP000471293"/>
    </source>
</evidence>
<evidence type="ECO:0000313" key="1">
    <source>
        <dbReference type="EMBL" id="NEA15604.1"/>
    </source>
</evidence>
<dbReference type="RefSeq" id="WP_164343627.1">
    <property type="nucleotide sequence ID" value="NZ_JAAGLQ010000175.1"/>
</dbReference>
<organism evidence="1 2">
    <name type="scientific">Streptomyces halstedii</name>
    <dbReference type="NCBI Taxonomy" id="1944"/>
    <lineage>
        <taxon>Bacteria</taxon>
        <taxon>Bacillati</taxon>
        <taxon>Actinomycetota</taxon>
        <taxon>Actinomycetes</taxon>
        <taxon>Kitasatosporales</taxon>
        <taxon>Streptomycetaceae</taxon>
        <taxon>Streptomyces</taxon>
    </lineage>
</organism>
<reference evidence="1 2" key="1">
    <citation type="submission" date="2020-01" db="EMBL/GenBank/DDBJ databases">
        <title>Insect and environment-associated Actinomycetes.</title>
        <authorList>
            <person name="Currrie C."/>
            <person name="Chevrette M."/>
            <person name="Carlson C."/>
            <person name="Stubbendieck R."/>
            <person name="Wendt-Pienkowski E."/>
        </authorList>
    </citation>
    <scope>NUCLEOTIDE SEQUENCE [LARGE SCALE GENOMIC DNA]</scope>
    <source>
        <strain evidence="1 2">SID11342</strain>
    </source>
</reference>
<comment type="caution">
    <text evidence="1">The sequence shown here is derived from an EMBL/GenBank/DDBJ whole genome shotgun (WGS) entry which is preliminary data.</text>
</comment>
<dbReference type="AlphaFoldDB" id="A0A6N9TVS0"/>
<name>A0A6N9TVS0_STRHA</name>